<name>A0A2H3JWT8_WOLCO</name>
<dbReference type="STRING" id="742152.A0A2H3JWT8"/>
<feature type="compositionally biased region" description="Low complexity" evidence="5">
    <location>
        <begin position="285"/>
        <end position="310"/>
    </location>
</feature>
<dbReference type="EMBL" id="KB468124">
    <property type="protein sequence ID" value="PCH42318.1"/>
    <property type="molecule type" value="Genomic_DNA"/>
</dbReference>
<dbReference type="GO" id="GO:0003924">
    <property type="term" value="F:GTPase activity"/>
    <property type="evidence" value="ECO:0007669"/>
    <property type="project" value="UniProtKB-UniRule"/>
</dbReference>
<comment type="similarity">
    <text evidence="1 4">Belongs to the GTR/RAG GTP-binding protein family.</text>
</comment>
<protein>
    <recommendedName>
        <fullName evidence="4">GTP-binding protein</fullName>
    </recommendedName>
</protein>
<dbReference type="Gene3D" id="3.30.450.190">
    <property type="match status" value="1"/>
</dbReference>
<dbReference type="GO" id="GO:1990131">
    <property type="term" value="C:Gtr1-Gtr2 GTPase complex"/>
    <property type="evidence" value="ECO:0007669"/>
    <property type="project" value="UniProtKB-UniRule"/>
</dbReference>
<evidence type="ECO:0000256" key="1">
    <source>
        <dbReference type="ARBA" id="ARBA00007756"/>
    </source>
</evidence>
<organism evidence="6 7">
    <name type="scientific">Wolfiporia cocos (strain MD-104)</name>
    <name type="common">Brown rot fungus</name>
    <dbReference type="NCBI Taxonomy" id="742152"/>
    <lineage>
        <taxon>Eukaryota</taxon>
        <taxon>Fungi</taxon>
        <taxon>Dikarya</taxon>
        <taxon>Basidiomycota</taxon>
        <taxon>Agaricomycotina</taxon>
        <taxon>Agaricomycetes</taxon>
        <taxon>Polyporales</taxon>
        <taxon>Phaeolaceae</taxon>
        <taxon>Wolfiporia</taxon>
    </lineage>
</organism>
<dbReference type="Gene3D" id="3.40.50.300">
    <property type="entry name" value="P-loop containing nucleotide triphosphate hydrolases"/>
    <property type="match status" value="1"/>
</dbReference>
<dbReference type="Pfam" id="PF04670">
    <property type="entry name" value="Gtr1_RagA"/>
    <property type="match status" value="1"/>
</dbReference>
<accession>A0A2H3JWT8</accession>
<feature type="compositionally biased region" description="Polar residues" evidence="5">
    <location>
        <begin position="1"/>
        <end position="13"/>
    </location>
</feature>
<reference evidence="6 7" key="1">
    <citation type="journal article" date="2012" name="Science">
        <title>The Paleozoic origin of enzymatic lignin decomposition reconstructed from 31 fungal genomes.</title>
        <authorList>
            <person name="Floudas D."/>
            <person name="Binder M."/>
            <person name="Riley R."/>
            <person name="Barry K."/>
            <person name="Blanchette R.A."/>
            <person name="Henrissat B."/>
            <person name="Martinez A.T."/>
            <person name="Otillar R."/>
            <person name="Spatafora J.W."/>
            <person name="Yadav J.S."/>
            <person name="Aerts A."/>
            <person name="Benoit I."/>
            <person name="Boyd A."/>
            <person name="Carlson A."/>
            <person name="Copeland A."/>
            <person name="Coutinho P.M."/>
            <person name="de Vries R.P."/>
            <person name="Ferreira P."/>
            <person name="Findley K."/>
            <person name="Foster B."/>
            <person name="Gaskell J."/>
            <person name="Glotzer D."/>
            <person name="Gorecki P."/>
            <person name="Heitman J."/>
            <person name="Hesse C."/>
            <person name="Hori C."/>
            <person name="Igarashi K."/>
            <person name="Jurgens J.A."/>
            <person name="Kallen N."/>
            <person name="Kersten P."/>
            <person name="Kohler A."/>
            <person name="Kuees U."/>
            <person name="Kumar T.K.A."/>
            <person name="Kuo A."/>
            <person name="LaButti K."/>
            <person name="Larrondo L.F."/>
            <person name="Lindquist E."/>
            <person name="Ling A."/>
            <person name="Lombard V."/>
            <person name="Lucas S."/>
            <person name="Lundell T."/>
            <person name="Martin R."/>
            <person name="McLaughlin D.J."/>
            <person name="Morgenstern I."/>
            <person name="Morin E."/>
            <person name="Murat C."/>
            <person name="Nagy L.G."/>
            <person name="Nolan M."/>
            <person name="Ohm R.A."/>
            <person name="Patyshakuliyeva A."/>
            <person name="Rokas A."/>
            <person name="Ruiz-Duenas F.J."/>
            <person name="Sabat G."/>
            <person name="Salamov A."/>
            <person name="Samejima M."/>
            <person name="Schmutz J."/>
            <person name="Slot J.C."/>
            <person name="St John F."/>
            <person name="Stenlid J."/>
            <person name="Sun H."/>
            <person name="Sun S."/>
            <person name="Syed K."/>
            <person name="Tsang A."/>
            <person name="Wiebenga A."/>
            <person name="Young D."/>
            <person name="Pisabarro A."/>
            <person name="Eastwood D.C."/>
            <person name="Martin F."/>
            <person name="Cullen D."/>
            <person name="Grigoriev I.V."/>
            <person name="Hibbett D.S."/>
        </authorList>
    </citation>
    <scope>NUCLEOTIDE SEQUENCE [LARGE SCALE GENOMIC DNA]</scope>
    <source>
        <strain evidence="6 7">MD-104</strain>
    </source>
</reference>
<dbReference type="Proteomes" id="UP000218811">
    <property type="component" value="Unassembled WGS sequence"/>
</dbReference>
<keyword evidence="2 4" id="KW-0547">Nucleotide-binding</keyword>
<keyword evidence="3 4" id="KW-0342">GTP-binding</keyword>
<dbReference type="GO" id="GO:0000329">
    <property type="term" value="C:fungal-type vacuole membrane"/>
    <property type="evidence" value="ECO:0007669"/>
    <property type="project" value="TreeGrafter"/>
</dbReference>
<dbReference type="OMA" id="FGPLYKS"/>
<evidence type="ECO:0000256" key="5">
    <source>
        <dbReference type="SAM" id="MobiDB-lite"/>
    </source>
</evidence>
<evidence type="ECO:0000313" key="7">
    <source>
        <dbReference type="Proteomes" id="UP000218811"/>
    </source>
</evidence>
<proteinExistence type="inferred from homology"/>
<dbReference type="SUPFAM" id="SSF52540">
    <property type="entry name" value="P-loop containing nucleoside triphosphate hydrolases"/>
    <property type="match status" value="1"/>
</dbReference>
<dbReference type="GO" id="GO:0005634">
    <property type="term" value="C:nucleus"/>
    <property type="evidence" value="ECO:0007669"/>
    <property type="project" value="TreeGrafter"/>
</dbReference>
<dbReference type="InterPro" id="IPR006762">
    <property type="entry name" value="Gtr1_RagA"/>
</dbReference>
<comment type="subunit">
    <text evidence="4">Component of the GSE complex.</text>
</comment>
<dbReference type="AlphaFoldDB" id="A0A2H3JWT8"/>
<dbReference type="InterPro" id="IPR027417">
    <property type="entry name" value="P-loop_NTPase"/>
</dbReference>
<evidence type="ECO:0000256" key="4">
    <source>
        <dbReference type="RuleBase" id="RU367014"/>
    </source>
</evidence>
<dbReference type="PANTHER" id="PTHR11259">
    <property type="entry name" value="RAS-RELATED GTP BINDING RAG/GTR YEAST"/>
    <property type="match status" value="1"/>
</dbReference>
<sequence>MNSRYGSTSTTPQRPQPAANGHADAGDVARTKLLLMGLRRCGKTSIQQVLFNGLPPKQTLYLERSARVAKHIYDTVIPLEIWDCPGDATLESIEAPLNQFATLIYVIDIQSMLHPSIERLLNIVVTVYQESQATNFVPNLEVFVHKADTMSEDYRLEMFRNIQSRILDELADLNQEYEQIPINFQLTSIHDHSLHDSFSRVLHKSIEALPYLEDLLNVFTANSQASKAFLFDIKSRLYVATDASPVDPPTHNLCSDYLLMLNSFGPLYRSATASPARHQPPSPPHSQTSPSSHAHSPATSAPTSPRAAPHGSPPGRPSKALFYPSASTALAPSAAGAGVGMTITYHLITRHLALLAVLPTAVHEERRGLVEYNVVFLREGVQEICEVEEEARGGG</sequence>
<comment type="function">
    <text evidence="4">GTPase involved in activation of the TORC1 signaling pathway, which promotes growth and represses autophagy in nutrient-rich conditions.</text>
</comment>
<evidence type="ECO:0000256" key="3">
    <source>
        <dbReference type="ARBA" id="ARBA00023134"/>
    </source>
</evidence>
<evidence type="ECO:0000313" key="6">
    <source>
        <dbReference type="EMBL" id="PCH42318.1"/>
    </source>
</evidence>
<feature type="region of interest" description="Disordered" evidence="5">
    <location>
        <begin position="1"/>
        <end position="24"/>
    </location>
</feature>
<evidence type="ECO:0000256" key="2">
    <source>
        <dbReference type="ARBA" id="ARBA00022741"/>
    </source>
</evidence>
<dbReference type="GO" id="GO:0005525">
    <property type="term" value="F:GTP binding"/>
    <property type="evidence" value="ECO:0007669"/>
    <property type="project" value="UniProtKB-UniRule"/>
</dbReference>
<dbReference type="PANTHER" id="PTHR11259:SF2">
    <property type="entry name" value="GH16429P"/>
    <property type="match status" value="1"/>
</dbReference>
<dbReference type="GO" id="GO:1904263">
    <property type="term" value="P:positive regulation of TORC1 signaling"/>
    <property type="evidence" value="ECO:0007669"/>
    <property type="project" value="TreeGrafter"/>
</dbReference>
<dbReference type="OrthoDB" id="26136at2759"/>
<feature type="region of interest" description="Disordered" evidence="5">
    <location>
        <begin position="270"/>
        <end position="320"/>
    </location>
</feature>
<dbReference type="GO" id="GO:0009267">
    <property type="term" value="P:cellular response to starvation"/>
    <property type="evidence" value="ECO:0007669"/>
    <property type="project" value="TreeGrafter"/>
</dbReference>
<gene>
    <name evidence="6" type="ORF">WOLCODRAFT_73319</name>
</gene>
<keyword evidence="7" id="KW-1185">Reference proteome</keyword>
<dbReference type="GO" id="GO:0010507">
    <property type="term" value="P:negative regulation of autophagy"/>
    <property type="evidence" value="ECO:0007669"/>
    <property type="project" value="TreeGrafter"/>
</dbReference>